<evidence type="ECO:0000256" key="1">
    <source>
        <dbReference type="SAM" id="MobiDB-lite"/>
    </source>
</evidence>
<name>A0A0H4WRV6_9BACT</name>
<sequence>MGVDHADSPWAETKGAQHSQAALQGNVEGDVTSSEPLGFLSIPRSSGGRLAR</sequence>
<dbReference type="KEGG" id="mym:A176_001007"/>
<feature type="region of interest" description="Disordered" evidence="1">
    <location>
        <begin position="1"/>
        <end position="52"/>
    </location>
</feature>
<dbReference type="EMBL" id="CP012109">
    <property type="protein sequence ID" value="AKQ64095.1"/>
    <property type="molecule type" value="Genomic_DNA"/>
</dbReference>
<keyword evidence="3" id="KW-1185">Reference proteome</keyword>
<proteinExistence type="predicted"/>
<accession>A0A0H4WRV6</accession>
<reference evidence="2 3" key="1">
    <citation type="journal article" date="2016" name="PLoS ONE">
        <title>Complete Genome Sequence and Comparative Genomics of a Novel Myxobacterium Myxococcus hansupus.</title>
        <authorList>
            <person name="Sharma G."/>
            <person name="Narwani T."/>
            <person name="Subramanian S."/>
        </authorList>
    </citation>
    <scope>NUCLEOTIDE SEQUENCE [LARGE SCALE GENOMIC DNA]</scope>
    <source>
        <strain evidence="3">mixupus</strain>
    </source>
</reference>
<gene>
    <name evidence="2" type="ORF">A176_001007</name>
</gene>
<dbReference type="Proteomes" id="UP000009026">
    <property type="component" value="Chromosome"/>
</dbReference>
<dbReference type="STRING" id="1297742.A176_001007"/>
<dbReference type="AlphaFoldDB" id="A0A0H4WRV6"/>
<evidence type="ECO:0000313" key="3">
    <source>
        <dbReference type="Proteomes" id="UP000009026"/>
    </source>
</evidence>
<protein>
    <submittedName>
        <fullName evidence="2">Uncharacterized protein</fullName>
    </submittedName>
</protein>
<evidence type="ECO:0000313" key="2">
    <source>
        <dbReference type="EMBL" id="AKQ64095.1"/>
    </source>
</evidence>
<organism evidence="2 3">
    <name type="scientific">Pseudomyxococcus hansupus</name>
    <dbReference type="NCBI Taxonomy" id="1297742"/>
    <lineage>
        <taxon>Bacteria</taxon>
        <taxon>Pseudomonadati</taxon>
        <taxon>Myxococcota</taxon>
        <taxon>Myxococcia</taxon>
        <taxon>Myxococcales</taxon>
        <taxon>Cystobacterineae</taxon>
        <taxon>Myxococcaceae</taxon>
        <taxon>Pseudomyxococcus</taxon>
    </lineage>
</organism>